<evidence type="ECO:0000313" key="3">
    <source>
        <dbReference type="Proteomes" id="UP000602647"/>
    </source>
</evidence>
<comment type="caution">
    <text evidence="2">The sequence shown here is derived from an EMBL/GenBank/DDBJ whole genome shotgun (WGS) entry which is preliminary data.</text>
</comment>
<dbReference type="RefSeq" id="WP_187303194.1">
    <property type="nucleotide sequence ID" value="NZ_JACRYT010000009.1"/>
</dbReference>
<organism evidence="2 3">
    <name type="scientific">Zhenpiania hominis</name>
    <dbReference type="NCBI Taxonomy" id="2763644"/>
    <lineage>
        <taxon>Bacteria</taxon>
        <taxon>Bacillati</taxon>
        <taxon>Bacillota</taxon>
        <taxon>Clostridia</taxon>
        <taxon>Peptostreptococcales</taxon>
        <taxon>Anaerovoracaceae</taxon>
        <taxon>Zhenpiania</taxon>
    </lineage>
</organism>
<dbReference type="EMBL" id="JACRYT010000009">
    <property type="protein sequence ID" value="MBC6680091.1"/>
    <property type="molecule type" value="Genomic_DNA"/>
</dbReference>
<dbReference type="AlphaFoldDB" id="A0A923NLD0"/>
<dbReference type="PANTHER" id="PTHR41324:SF1">
    <property type="entry name" value="DUF2232 DOMAIN-CONTAINING PROTEIN"/>
    <property type="match status" value="1"/>
</dbReference>
<sequence length="244" mass="27278">MYLSFMFFTALLIPIPVMAGLMKKKMSPYRVVVEGAIGGISGALFIMILASAAGHSIFSQFQENIRYMAESLAGDPNVANFLGAELSENQRAELLQQIYEQAAELLPSTIAIFAAAGAYTEYLILSRLIKINGEPAIRMDRFREFNLPRNIVIAWVGLYLLSWLLTNFEALPGQMLAANINALFDFAFSLQGMSVIFMLCYKRGVPKIIVVIIIIFLLFFGIGKLLLMILGLADVIFRMKQRMR</sequence>
<dbReference type="PANTHER" id="PTHR41324">
    <property type="entry name" value="MEMBRANE PROTEIN-RELATED"/>
    <property type="match status" value="1"/>
</dbReference>
<accession>A0A923NLD0</accession>
<name>A0A923NLD0_9FIRM</name>
<reference evidence="2" key="1">
    <citation type="submission" date="2020-08" db="EMBL/GenBank/DDBJ databases">
        <title>Genome public.</title>
        <authorList>
            <person name="Liu C."/>
            <person name="Sun Q."/>
        </authorList>
    </citation>
    <scope>NUCLEOTIDE SEQUENCE</scope>
    <source>
        <strain evidence="2">BX12</strain>
    </source>
</reference>
<keyword evidence="3" id="KW-1185">Reference proteome</keyword>
<dbReference type="InterPro" id="IPR018710">
    <property type="entry name" value="DUF2232"/>
</dbReference>
<dbReference type="Pfam" id="PF09991">
    <property type="entry name" value="DUF2232"/>
    <property type="match status" value="1"/>
</dbReference>
<feature type="transmembrane region" description="Helical" evidence="1">
    <location>
        <begin position="208"/>
        <end position="233"/>
    </location>
</feature>
<protein>
    <submittedName>
        <fullName evidence="2">DUF2232 domain-containing protein</fullName>
    </submittedName>
</protein>
<keyword evidence="1" id="KW-1133">Transmembrane helix</keyword>
<proteinExistence type="predicted"/>
<evidence type="ECO:0000256" key="1">
    <source>
        <dbReference type="SAM" id="Phobius"/>
    </source>
</evidence>
<gene>
    <name evidence="2" type="ORF">H9L42_09625</name>
</gene>
<keyword evidence="1" id="KW-0472">Membrane</keyword>
<feature type="transmembrane region" description="Helical" evidence="1">
    <location>
        <begin position="147"/>
        <end position="166"/>
    </location>
</feature>
<dbReference type="Proteomes" id="UP000602647">
    <property type="component" value="Unassembled WGS sequence"/>
</dbReference>
<feature type="transmembrane region" description="Helical" evidence="1">
    <location>
        <begin position="178"/>
        <end position="201"/>
    </location>
</feature>
<feature type="transmembrane region" description="Helical" evidence="1">
    <location>
        <begin position="35"/>
        <end position="58"/>
    </location>
</feature>
<evidence type="ECO:0000313" key="2">
    <source>
        <dbReference type="EMBL" id="MBC6680091.1"/>
    </source>
</evidence>
<keyword evidence="1" id="KW-0812">Transmembrane</keyword>